<feature type="compositionally biased region" description="Acidic residues" evidence="1">
    <location>
        <begin position="1"/>
        <end position="21"/>
    </location>
</feature>
<sequence>MSDEKTELDETVEADDAESEGVEERVEEQREKVEERAEELLDSVDDNVDRLLSEILDTRARVAVYVGLREEGGGSVEEVSEATGLNPDKVEAVLDDLRDDGIVEVESGEYKAISPTELVRRVPDRVGEWLEDVLPRGNDDETTDIDVE</sequence>
<proteinExistence type="predicted"/>
<dbReference type="AlphaFoldDB" id="A0A9Q4GJ62"/>
<dbReference type="InterPro" id="IPR036390">
    <property type="entry name" value="WH_DNA-bd_sf"/>
</dbReference>
<dbReference type="Gene3D" id="1.10.10.10">
    <property type="entry name" value="Winged helix-like DNA-binding domain superfamily/Winged helix DNA-binding domain"/>
    <property type="match status" value="1"/>
</dbReference>
<organism evidence="3 4">
    <name type="scientific">Halorutilus salinus</name>
    <dbReference type="NCBI Taxonomy" id="2487751"/>
    <lineage>
        <taxon>Archaea</taxon>
        <taxon>Methanobacteriati</taxon>
        <taxon>Methanobacteriota</taxon>
        <taxon>Stenosarchaea group</taxon>
        <taxon>Halobacteria</taxon>
        <taxon>Halorutilales</taxon>
        <taxon>Halorutilaceae</taxon>
        <taxon>Halorutilus</taxon>
    </lineage>
</organism>
<keyword evidence="4" id="KW-1185">Reference proteome</keyword>
<feature type="domain" description="Transcription regulator TrmB N-terminal" evidence="2">
    <location>
        <begin position="62"/>
        <end position="116"/>
    </location>
</feature>
<name>A0A9Q4GJ62_9EURY</name>
<dbReference type="RefSeq" id="WP_266087993.1">
    <property type="nucleotide sequence ID" value="NZ_RKLV01000010.1"/>
</dbReference>
<evidence type="ECO:0000313" key="3">
    <source>
        <dbReference type="EMBL" id="MCX2819593.1"/>
    </source>
</evidence>
<dbReference type="SUPFAM" id="SSF46785">
    <property type="entry name" value="Winged helix' DNA-binding domain"/>
    <property type="match status" value="1"/>
</dbReference>
<dbReference type="Proteomes" id="UP001149411">
    <property type="component" value="Unassembled WGS sequence"/>
</dbReference>
<protein>
    <recommendedName>
        <fullName evidence="2">Transcription regulator TrmB N-terminal domain-containing protein</fullName>
    </recommendedName>
</protein>
<feature type="region of interest" description="Disordered" evidence="1">
    <location>
        <begin position="1"/>
        <end position="38"/>
    </location>
</feature>
<dbReference type="Pfam" id="PF01978">
    <property type="entry name" value="TrmB"/>
    <property type="match status" value="1"/>
</dbReference>
<evidence type="ECO:0000259" key="2">
    <source>
        <dbReference type="Pfam" id="PF01978"/>
    </source>
</evidence>
<feature type="compositionally biased region" description="Basic and acidic residues" evidence="1">
    <location>
        <begin position="22"/>
        <end position="38"/>
    </location>
</feature>
<evidence type="ECO:0000313" key="4">
    <source>
        <dbReference type="Proteomes" id="UP001149411"/>
    </source>
</evidence>
<dbReference type="InterPro" id="IPR002831">
    <property type="entry name" value="Tscrpt_reg_TrmB_N"/>
</dbReference>
<reference evidence="3" key="1">
    <citation type="submission" date="2022-09" db="EMBL/GenBank/DDBJ databases">
        <title>Haloadaptaus new haloarchaeum isolated from saline soil.</title>
        <authorList>
            <person name="Duran-Viseras A."/>
            <person name="Sanchez-Porro C."/>
            <person name="Ventosa A."/>
        </authorList>
    </citation>
    <scope>NUCLEOTIDE SEQUENCE</scope>
    <source>
        <strain evidence="3">F3-133</strain>
    </source>
</reference>
<accession>A0A9Q4GJ62</accession>
<dbReference type="InterPro" id="IPR036388">
    <property type="entry name" value="WH-like_DNA-bd_sf"/>
</dbReference>
<dbReference type="EMBL" id="RKLV01000010">
    <property type="protein sequence ID" value="MCX2819593.1"/>
    <property type="molecule type" value="Genomic_DNA"/>
</dbReference>
<gene>
    <name evidence="3" type="ORF">EGH25_09560</name>
</gene>
<comment type="caution">
    <text evidence="3">The sequence shown here is derived from an EMBL/GenBank/DDBJ whole genome shotgun (WGS) entry which is preliminary data.</text>
</comment>
<evidence type="ECO:0000256" key="1">
    <source>
        <dbReference type="SAM" id="MobiDB-lite"/>
    </source>
</evidence>